<dbReference type="Pfam" id="PF00076">
    <property type="entry name" value="RRM_1"/>
    <property type="match status" value="1"/>
</dbReference>
<dbReference type="Gene3D" id="3.30.70.330">
    <property type="match status" value="1"/>
</dbReference>
<comment type="caution">
    <text evidence="5">The sequence shown here is derived from an EMBL/GenBank/DDBJ whole genome shotgun (WGS) entry which is preliminary data.</text>
</comment>
<dbReference type="Proteomes" id="UP000664859">
    <property type="component" value="Unassembled WGS sequence"/>
</dbReference>
<dbReference type="PANTHER" id="PTHR48025">
    <property type="entry name" value="OS02G0815200 PROTEIN"/>
    <property type="match status" value="1"/>
</dbReference>
<evidence type="ECO:0000313" key="6">
    <source>
        <dbReference type="Proteomes" id="UP000664859"/>
    </source>
</evidence>
<dbReference type="SMART" id="SM00360">
    <property type="entry name" value="RRM"/>
    <property type="match status" value="1"/>
</dbReference>
<dbReference type="PROSITE" id="PS50102">
    <property type="entry name" value="RRM"/>
    <property type="match status" value="1"/>
</dbReference>
<dbReference type="InterPro" id="IPR000504">
    <property type="entry name" value="RRM_dom"/>
</dbReference>
<reference evidence="5" key="1">
    <citation type="submission" date="2021-02" db="EMBL/GenBank/DDBJ databases">
        <title>First Annotated Genome of the Yellow-green Alga Tribonema minus.</title>
        <authorList>
            <person name="Mahan K.M."/>
        </authorList>
    </citation>
    <scope>NUCLEOTIDE SEQUENCE</scope>
    <source>
        <strain evidence="5">UTEX B ZZ1240</strain>
    </source>
</reference>
<organism evidence="5 6">
    <name type="scientific">Tribonema minus</name>
    <dbReference type="NCBI Taxonomy" id="303371"/>
    <lineage>
        <taxon>Eukaryota</taxon>
        <taxon>Sar</taxon>
        <taxon>Stramenopiles</taxon>
        <taxon>Ochrophyta</taxon>
        <taxon>PX clade</taxon>
        <taxon>Xanthophyceae</taxon>
        <taxon>Tribonematales</taxon>
        <taxon>Tribonemataceae</taxon>
        <taxon>Tribonema</taxon>
    </lineage>
</organism>
<feature type="compositionally biased region" description="Basic and acidic residues" evidence="3">
    <location>
        <begin position="199"/>
        <end position="210"/>
    </location>
</feature>
<evidence type="ECO:0000256" key="2">
    <source>
        <dbReference type="PROSITE-ProRule" id="PRU00176"/>
    </source>
</evidence>
<evidence type="ECO:0000313" key="5">
    <source>
        <dbReference type="EMBL" id="KAG5192365.1"/>
    </source>
</evidence>
<feature type="domain" description="RRM" evidence="4">
    <location>
        <begin position="32"/>
        <end position="114"/>
    </location>
</feature>
<feature type="region of interest" description="Disordered" evidence="3">
    <location>
        <begin position="174"/>
        <end position="210"/>
    </location>
</feature>
<evidence type="ECO:0000259" key="4">
    <source>
        <dbReference type="PROSITE" id="PS50102"/>
    </source>
</evidence>
<name>A0A835ZJN7_9STRA</name>
<dbReference type="AlphaFoldDB" id="A0A835ZJN7"/>
<accession>A0A835ZJN7</accession>
<protein>
    <recommendedName>
        <fullName evidence="4">RRM domain-containing protein</fullName>
    </recommendedName>
</protein>
<evidence type="ECO:0000256" key="1">
    <source>
        <dbReference type="ARBA" id="ARBA00022884"/>
    </source>
</evidence>
<proteinExistence type="predicted"/>
<dbReference type="OrthoDB" id="6730379at2759"/>
<dbReference type="InterPro" id="IPR035979">
    <property type="entry name" value="RBD_domain_sf"/>
</dbReference>
<dbReference type="EMBL" id="JAFCMP010000007">
    <property type="protein sequence ID" value="KAG5192365.1"/>
    <property type="molecule type" value="Genomic_DNA"/>
</dbReference>
<keyword evidence="1 2" id="KW-0694">RNA-binding</keyword>
<feature type="region of interest" description="Disordered" evidence="3">
    <location>
        <begin position="1"/>
        <end position="30"/>
    </location>
</feature>
<dbReference type="PANTHER" id="PTHR48025:SF1">
    <property type="entry name" value="RRM DOMAIN-CONTAINING PROTEIN"/>
    <property type="match status" value="1"/>
</dbReference>
<dbReference type="InterPro" id="IPR050502">
    <property type="entry name" value="Euk_RNA-bind_prot"/>
</dbReference>
<keyword evidence="6" id="KW-1185">Reference proteome</keyword>
<sequence>MAMKRPREEESSEAIEAAAPSGDKSKAPAGGVRLFVGNLDRSRVNDNVLIKVFQAHSKVLKAELVYHRAGPSRGQPRGFAFVSLATAEDAAAAIEALDGRKLFGRTLAVRHASSDGSGGNVPTVIGAVTPADGGLSNADGASQIDLARERDAAAKEDVSSDSKLEKRLAALRKRLANPQAAEGTGRSVRAAEGPGRSARAADRPGKTRKA</sequence>
<dbReference type="InterPro" id="IPR012677">
    <property type="entry name" value="Nucleotide-bd_a/b_plait_sf"/>
</dbReference>
<evidence type="ECO:0000256" key="3">
    <source>
        <dbReference type="SAM" id="MobiDB-lite"/>
    </source>
</evidence>
<dbReference type="GO" id="GO:0003729">
    <property type="term" value="F:mRNA binding"/>
    <property type="evidence" value="ECO:0007669"/>
    <property type="project" value="TreeGrafter"/>
</dbReference>
<dbReference type="SUPFAM" id="SSF54928">
    <property type="entry name" value="RNA-binding domain, RBD"/>
    <property type="match status" value="1"/>
</dbReference>
<gene>
    <name evidence="5" type="ORF">JKP88DRAFT_4835</name>
</gene>